<dbReference type="PRINTS" id="PR00070">
    <property type="entry name" value="DHFR"/>
</dbReference>
<dbReference type="GO" id="GO:0004146">
    <property type="term" value="F:dihydrofolate reductase activity"/>
    <property type="evidence" value="ECO:0007669"/>
    <property type="project" value="UniProtKB-EC"/>
</dbReference>
<dbReference type="Pfam" id="PF00186">
    <property type="entry name" value="DHFR_1"/>
    <property type="match status" value="1"/>
</dbReference>
<dbReference type="SUPFAM" id="SSF53597">
    <property type="entry name" value="Dihydrofolate reductase-like"/>
    <property type="match status" value="1"/>
</dbReference>
<accession>A0A9D1T117</accession>
<gene>
    <name evidence="10" type="ORF">IAC75_02250</name>
</gene>
<dbReference type="InterPro" id="IPR012259">
    <property type="entry name" value="DHFR"/>
</dbReference>
<dbReference type="CDD" id="cd00209">
    <property type="entry name" value="DHFR"/>
    <property type="match status" value="1"/>
</dbReference>
<evidence type="ECO:0000259" key="9">
    <source>
        <dbReference type="PROSITE" id="PS51330"/>
    </source>
</evidence>
<dbReference type="InterPro" id="IPR017925">
    <property type="entry name" value="DHFR_CS"/>
</dbReference>
<sequence>MRSSPISRPLAAVAAMAKNRVIGCGNAIPWHIPEDFRFFKNTTMGGVLLMGRKTFESIGRPLPGRVTVVLSRGGVLPAGTPPAENLFCVRSFSEAEKIAPERKIFVVGGAEIYRALLPFCGELFLTTVDAEPEGDAFFPPFETLFDAGTEILRGENFVVRKHLRRSDAAEATP</sequence>
<dbReference type="InterPro" id="IPR001796">
    <property type="entry name" value="DHFR_dom"/>
</dbReference>
<name>A0A9D1T117_9BACT</name>
<reference evidence="10" key="2">
    <citation type="journal article" date="2021" name="PeerJ">
        <title>Extensive microbial diversity within the chicken gut microbiome revealed by metagenomics and culture.</title>
        <authorList>
            <person name="Gilroy R."/>
            <person name="Ravi A."/>
            <person name="Getino M."/>
            <person name="Pursley I."/>
            <person name="Horton D.L."/>
            <person name="Alikhan N.F."/>
            <person name="Baker D."/>
            <person name="Gharbi K."/>
            <person name="Hall N."/>
            <person name="Watson M."/>
            <person name="Adriaenssens E.M."/>
            <person name="Foster-Nyarko E."/>
            <person name="Jarju S."/>
            <person name="Secka A."/>
            <person name="Antonio M."/>
            <person name="Oren A."/>
            <person name="Chaudhuri R.R."/>
            <person name="La Ragione R."/>
            <person name="Hildebrand F."/>
            <person name="Pallen M.J."/>
        </authorList>
    </citation>
    <scope>NUCLEOTIDE SEQUENCE</scope>
    <source>
        <strain evidence="10">10669</strain>
    </source>
</reference>
<dbReference type="Gene3D" id="3.40.430.10">
    <property type="entry name" value="Dihydrofolate Reductase, subunit A"/>
    <property type="match status" value="1"/>
</dbReference>
<evidence type="ECO:0000256" key="8">
    <source>
        <dbReference type="RuleBase" id="RU004474"/>
    </source>
</evidence>
<dbReference type="GO" id="GO:0046655">
    <property type="term" value="P:folic acid metabolic process"/>
    <property type="evidence" value="ECO:0007669"/>
    <property type="project" value="TreeGrafter"/>
</dbReference>
<comment type="pathway">
    <text evidence="1">Cofactor biosynthesis; tetrahydrofolate biosynthesis; 5,6,7,8-tetrahydrofolate from 7,8-dihydrofolate: step 1/1.</text>
</comment>
<dbReference type="Proteomes" id="UP000886812">
    <property type="component" value="Unassembled WGS sequence"/>
</dbReference>
<protein>
    <recommendedName>
        <fullName evidence="3">dihydrofolate reductase</fullName>
        <ecNumber evidence="3">1.5.1.3</ecNumber>
    </recommendedName>
</protein>
<dbReference type="PANTHER" id="PTHR48069:SF3">
    <property type="entry name" value="DIHYDROFOLATE REDUCTASE"/>
    <property type="match status" value="1"/>
</dbReference>
<evidence type="ECO:0000256" key="5">
    <source>
        <dbReference type="ARBA" id="ARBA00022857"/>
    </source>
</evidence>
<proteinExistence type="inferred from homology"/>
<dbReference type="EMBL" id="DVOG01000061">
    <property type="protein sequence ID" value="HIV03954.1"/>
    <property type="molecule type" value="Genomic_DNA"/>
</dbReference>
<dbReference type="InterPro" id="IPR024072">
    <property type="entry name" value="DHFR-like_dom_sf"/>
</dbReference>
<dbReference type="AlphaFoldDB" id="A0A9D1T117"/>
<dbReference type="GO" id="GO:0050661">
    <property type="term" value="F:NADP binding"/>
    <property type="evidence" value="ECO:0007669"/>
    <property type="project" value="InterPro"/>
</dbReference>
<comment type="caution">
    <text evidence="10">The sequence shown here is derived from an EMBL/GenBank/DDBJ whole genome shotgun (WGS) entry which is preliminary data.</text>
</comment>
<dbReference type="PROSITE" id="PS00075">
    <property type="entry name" value="DHFR_1"/>
    <property type="match status" value="1"/>
</dbReference>
<dbReference type="PROSITE" id="PS51330">
    <property type="entry name" value="DHFR_2"/>
    <property type="match status" value="1"/>
</dbReference>
<evidence type="ECO:0000313" key="10">
    <source>
        <dbReference type="EMBL" id="HIV03954.1"/>
    </source>
</evidence>
<dbReference type="GO" id="GO:0046654">
    <property type="term" value="P:tetrahydrofolate biosynthetic process"/>
    <property type="evidence" value="ECO:0007669"/>
    <property type="project" value="InterPro"/>
</dbReference>
<dbReference type="EC" id="1.5.1.3" evidence="3"/>
<comment type="function">
    <text evidence="7">Key enzyme in folate metabolism. Catalyzes an essential reaction for de novo glycine and purine synthesis, and for DNA precursor synthesis.</text>
</comment>
<evidence type="ECO:0000256" key="3">
    <source>
        <dbReference type="ARBA" id="ARBA00012856"/>
    </source>
</evidence>
<reference evidence="10" key="1">
    <citation type="submission" date="2020-10" db="EMBL/GenBank/DDBJ databases">
        <authorList>
            <person name="Gilroy R."/>
        </authorList>
    </citation>
    <scope>NUCLEOTIDE SEQUENCE</scope>
    <source>
        <strain evidence="10">10669</strain>
    </source>
</reference>
<dbReference type="GO" id="GO:0005829">
    <property type="term" value="C:cytosol"/>
    <property type="evidence" value="ECO:0007669"/>
    <property type="project" value="TreeGrafter"/>
</dbReference>
<comment type="similarity">
    <text evidence="2 8">Belongs to the dihydrofolate reductase family.</text>
</comment>
<dbReference type="GO" id="GO:0046452">
    <property type="term" value="P:dihydrofolate metabolic process"/>
    <property type="evidence" value="ECO:0007669"/>
    <property type="project" value="TreeGrafter"/>
</dbReference>
<organism evidence="10 11">
    <name type="scientific">Candidatus Spyradosoma merdigallinarum</name>
    <dbReference type="NCBI Taxonomy" id="2840950"/>
    <lineage>
        <taxon>Bacteria</taxon>
        <taxon>Pseudomonadati</taxon>
        <taxon>Verrucomicrobiota</taxon>
        <taxon>Opitutia</taxon>
        <taxon>Opitutia incertae sedis</taxon>
        <taxon>Candidatus Spyradosoma</taxon>
    </lineage>
</organism>
<feature type="domain" description="DHFR" evidence="9">
    <location>
        <begin position="9"/>
        <end position="173"/>
    </location>
</feature>
<keyword evidence="5" id="KW-0521">NADP</keyword>
<evidence type="ECO:0000256" key="7">
    <source>
        <dbReference type="ARBA" id="ARBA00025067"/>
    </source>
</evidence>
<evidence type="ECO:0000256" key="1">
    <source>
        <dbReference type="ARBA" id="ARBA00004903"/>
    </source>
</evidence>
<evidence type="ECO:0000313" key="11">
    <source>
        <dbReference type="Proteomes" id="UP000886812"/>
    </source>
</evidence>
<dbReference type="PANTHER" id="PTHR48069">
    <property type="entry name" value="DIHYDROFOLATE REDUCTASE"/>
    <property type="match status" value="1"/>
</dbReference>
<evidence type="ECO:0000256" key="2">
    <source>
        <dbReference type="ARBA" id="ARBA00009539"/>
    </source>
</evidence>
<evidence type="ECO:0000256" key="6">
    <source>
        <dbReference type="ARBA" id="ARBA00023002"/>
    </source>
</evidence>
<dbReference type="GO" id="GO:0006730">
    <property type="term" value="P:one-carbon metabolic process"/>
    <property type="evidence" value="ECO:0007669"/>
    <property type="project" value="UniProtKB-KW"/>
</dbReference>
<keyword evidence="6" id="KW-0560">Oxidoreductase</keyword>
<evidence type="ECO:0000256" key="4">
    <source>
        <dbReference type="ARBA" id="ARBA00022563"/>
    </source>
</evidence>
<keyword evidence="4" id="KW-0554">One-carbon metabolism</keyword>